<keyword evidence="3" id="KW-1185">Reference proteome</keyword>
<feature type="compositionally biased region" description="Basic and acidic residues" evidence="1">
    <location>
        <begin position="223"/>
        <end position="234"/>
    </location>
</feature>
<dbReference type="AlphaFoldDB" id="A0A1R3GU92"/>
<dbReference type="Gene3D" id="1.25.40.10">
    <property type="entry name" value="Tetratricopeptide repeat domain"/>
    <property type="match status" value="1"/>
</dbReference>
<reference evidence="2 3" key="1">
    <citation type="submission" date="2013-09" db="EMBL/GenBank/DDBJ databases">
        <title>Corchorus capsularis genome sequencing.</title>
        <authorList>
            <person name="Alam M."/>
            <person name="Haque M.S."/>
            <person name="Islam M.S."/>
            <person name="Emdad E.M."/>
            <person name="Islam M.M."/>
            <person name="Ahmed B."/>
            <person name="Halim A."/>
            <person name="Hossen Q.M.M."/>
            <person name="Hossain M.Z."/>
            <person name="Ahmed R."/>
            <person name="Khan M.M."/>
            <person name="Islam R."/>
            <person name="Rashid M.M."/>
            <person name="Khan S.A."/>
            <person name="Rahman M.S."/>
            <person name="Alam M."/>
        </authorList>
    </citation>
    <scope>NUCLEOTIDE SEQUENCE [LARGE SCALE GENOMIC DNA]</scope>
    <source>
        <strain evidence="3">cv. CVL-1</strain>
        <tissue evidence="2">Whole seedling</tissue>
    </source>
</reference>
<evidence type="ECO:0000313" key="3">
    <source>
        <dbReference type="Proteomes" id="UP000188268"/>
    </source>
</evidence>
<dbReference type="EMBL" id="AWWV01013413">
    <property type="protein sequence ID" value="OMO61653.1"/>
    <property type="molecule type" value="Genomic_DNA"/>
</dbReference>
<comment type="caution">
    <text evidence="2">The sequence shown here is derived from an EMBL/GenBank/DDBJ whole genome shotgun (WGS) entry which is preliminary data.</text>
</comment>
<accession>A0A1R3GU92</accession>
<name>A0A1R3GU92_COCAP</name>
<organism evidence="2 3">
    <name type="scientific">Corchorus capsularis</name>
    <name type="common">Jute</name>
    <dbReference type="NCBI Taxonomy" id="210143"/>
    <lineage>
        <taxon>Eukaryota</taxon>
        <taxon>Viridiplantae</taxon>
        <taxon>Streptophyta</taxon>
        <taxon>Embryophyta</taxon>
        <taxon>Tracheophyta</taxon>
        <taxon>Spermatophyta</taxon>
        <taxon>Magnoliopsida</taxon>
        <taxon>eudicotyledons</taxon>
        <taxon>Gunneridae</taxon>
        <taxon>Pentapetalae</taxon>
        <taxon>rosids</taxon>
        <taxon>malvids</taxon>
        <taxon>Malvales</taxon>
        <taxon>Malvaceae</taxon>
        <taxon>Grewioideae</taxon>
        <taxon>Apeibeae</taxon>
        <taxon>Corchorus</taxon>
    </lineage>
</organism>
<evidence type="ECO:0000313" key="2">
    <source>
        <dbReference type="EMBL" id="OMO61653.1"/>
    </source>
</evidence>
<dbReference type="PANTHER" id="PTHR26312:SF181">
    <property type="entry name" value="TETRATRICOPEPTIDE REPEAT (TPR)-LIKE SUPERFAMILY PROTEIN"/>
    <property type="match status" value="1"/>
</dbReference>
<dbReference type="OMA" id="VVDSCHR"/>
<proteinExistence type="predicted"/>
<sequence>MLLRSSSSPILKTCIHPSSATVDSAQKIPSKRNSLTPSASPIKTIQRTSSESNMRQIAIPKRHNLHTSNLMGRRHPTSVEEEEETFVSGGGNGGGLAGRQGFGGDWGGGRGKKQSMDEYYQNMIEIYPGDPLLLANYAKFLKETRGDLVKAEEYCERAILVKPDDGEVLSMYGDLIWNNHRDGDRAKYYFDRALQASPEDCNVLASHARYLWLDGNEDEEEEMGKKDDQQKHETQTFTHTRHVRFSQGRPPLAAASN</sequence>
<dbReference type="InterPro" id="IPR011990">
    <property type="entry name" value="TPR-like_helical_dom_sf"/>
</dbReference>
<dbReference type="Proteomes" id="UP000188268">
    <property type="component" value="Unassembled WGS sequence"/>
</dbReference>
<gene>
    <name evidence="2" type="ORF">CCACVL1_23330</name>
</gene>
<feature type="region of interest" description="Disordered" evidence="1">
    <location>
        <begin position="219"/>
        <end position="257"/>
    </location>
</feature>
<evidence type="ECO:0000256" key="1">
    <source>
        <dbReference type="SAM" id="MobiDB-lite"/>
    </source>
</evidence>
<dbReference type="Gramene" id="OMO61653">
    <property type="protein sequence ID" value="OMO61653"/>
    <property type="gene ID" value="CCACVL1_23330"/>
</dbReference>
<feature type="compositionally biased region" description="Gly residues" evidence="1">
    <location>
        <begin position="88"/>
        <end position="109"/>
    </location>
</feature>
<dbReference type="SUPFAM" id="SSF48452">
    <property type="entry name" value="TPR-like"/>
    <property type="match status" value="1"/>
</dbReference>
<dbReference type="PANTHER" id="PTHR26312">
    <property type="entry name" value="TETRATRICOPEPTIDE REPEAT PROTEIN 5"/>
    <property type="match status" value="1"/>
</dbReference>
<dbReference type="OrthoDB" id="439046at2759"/>
<protein>
    <submittedName>
        <fullName evidence="2">Tetratricopeptide TPR-1</fullName>
    </submittedName>
</protein>
<feature type="region of interest" description="Disordered" evidence="1">
    <location>
        <begin position="85"/>
        <end position="110"/>
    </location>
</feature>